<keyword evidence="4" id="KW-0472">Membrane</keyword>
<dbReference type="InterPro" id="IPR046349">
    <property type="entry name" value="C1-like_sf"/>
</dbReference>
<dbReference type="Pfam" id="PF00130">
    <property type="entry name" value="C1_1"/>
    <property type="match status" value="1"/>
</dbReference>
<dbReference type="SUPFAM" id="SSF49562">
    <property type="entry name" value="C2 domain (Calcium/lipid-binding domain, CaLB)"/>
    <property type="match status" value="1"/>
</dbReference>
<evidence type="ECO:0008006" key="9">
    <source>
        <dbReference type="Google" id="ProtNLM"/>
    </source>
</evidence>
<protein>
    <recommendedName>
        <fullName evidence="9">Phospholipid transfer protein C2CD2L</fullName>
    </recommendedName>
</protein>
<evidence type="ECO:0000256" key="4">
    <source>
        <dbReference type="SAM" id="Phobius"/>
    </source>
</evidence>
<keyword evidence="1" id="KW-0479">Metal-binding</keyword>
<evidence type="ECO:0000259" key="5">
    <source>
        <dbReference type="PROSITE" id="PS50004"/>
    </source>
</evidence>
<dbReference type="InterPro" id="IPR000008">
    <property type="entry name" value="C2_dom"/>
</dbReference>
<dbReference type="InterPro" id="IPR039934">
    <property type="entry name" value="C2CD2/C2CD2L"/>
</dbReference>
<dbReference type="PROSITE" id="PS00479">
    <property type="entry name" value="ZF_DAG_PE_1"/>
    <property type="match status" value="1"/>
</dbReference>
<dbReference type="GO" id="GO:0046872">
    <property type="term" value="F:metal ion binding"/>
    <property type="evidence" value="ECO:0007669"/>
    <property type="project" value="UniProtKB-KW"/>
</dbReference>
<dbReference type="EMBL" id="JAPTSV010000013">
    <property type="protein sequence ID" value="KAJ1521567.1"/>
    <property type="molecule type" value="Genomic_DNA"/>
</dbReference>
<dbReference type="SUPFAM" id="SSF57889">
    <property type="entry name" value="Cysteine-rich domain"/>
    <property type="match status" value="1"/>
</dbReference>
<feature type="compositionally biased region" description="Polar residues" evidence="3">
    <location>
        <begin position="682"/>
        <end position="691"/>
    </location>
</feature>
<dbReference type="Pfam" id="PF00168">
    <property type="entry name" value="C2"/>
    <property type="match status" value="1"/>
</dbReference>
<evidence type="ECO:0000256" key="1">
    <source>
        <dbReference type="ARBA" id="ARBA00022723"/>
    </source>
</evidence>
<proteinExistence type="predicted"/>
<feature type="compositionally biased region" description="Basic and acidic residues" evidence="3">
    <location>
        <begin position="670"/>
        <end position="681"/>
    </location>
</feature>
<feature type="region of interest" description="Disordered" evidence="3">
    <location>
        <begin position="89"/>
        <end position="137"/>
    </location>
</feature>
<dbReference type="AlphaFoldDB" id="A0AAV7XA55"/>
<dbReference type="Proteomes" id="UP001075354">
    <property type="component" value="Chromosome 13"/>
</dbReference>
<dbReference type="CDD" id="cd08678">
    <property type="entry name" value="C2_C21orf25-like"/>
    <property type="match status" value="1"/>
</dbReference>
<keyword evidence="8" id="KW-1185">Reference proteome</keyword>
<dbReference type="PANTHER" id="PTHR21119">
    <property type="entry name" value="C2 DOMAIN-CONTAINING PROTEIN"/>
    <property type="match status" value="1"/>
</dbReference>
<dbReference type="InterPro" id="IPR002219">
    <property type="entry name" value="PKC_DAG/PE"/>
</dbReference>
<sequence>MADLADKIDDLICSFEGGGDTTMDTVAMLMFGWMVFGLFVLGIGKFIYAKYVRGADWKGSSSAAAPLTTTSSVTDDHSVKSTAVKELKTHPSSGGAYVPPTPPVRKRIGSTKRGSSVGPVKNSSKLSPVSLPPPATGPDPEAVHWVNQVFAWLYSDPVTLNELLGVWVQSLNELTRKSVAEAGVGVELVRILPETHAPIITNIFAECDSRDDITITCDCDATPALQLKAFRQKGEKVEVSHYRVNVNRFRARLNVVCITEKLLADLKCDGWPEIKVSLAPVGSIKNNLDEQQLQDVIIDIISTALRMSSVHLNLGMYPDFPRFSRHPIQAPHILPVHYDSMMSAPFPGAMPGGRAAGGRRLLVKVIKAAGLGAKQAGCLEPYCIVEMDEPAQKYQTSVKRDTDSPVWDEHFLFDVSPNTAELLFEVYDRGGQLQTSANARTGRFLGLGIVGVEELLINPSQRQVISLQSRPYEGDTVSGTLTAEFLFIEGADIPAFGGTPYKLKETLKTTSPSGAVITTTKTVFANAGGNYVIEHQLSNGGERVTDSALKELELRNRGHPSQTDKSTLIIHSVQRQGPRQLVKVEQGKNGRWHEVDQSGFGLQSPQQVALQEQQKQQQLLQQQQMNATPQAGPDGDRLANAEDRGRSRRKKRDFFGTIKRRLNRSKVRSKSVDPGDHENRDQSPSALSRSISADRAHDGSQHSSGYLTVPGLRADSTRSSLSEASGVSGASTRTYINEASNLVLETLENGIHKYYLVPLSLAQKSKWRKKGTKLHIFNDHTFIAKHLTGGTVCQICGKTVARRIGKQGYECRDCLLKCHKQCHVKVDTTCPNSNIQNIELCHMAAQSPQLLRQVLTRQSSTRLKKNN</sequence>
<feature type="domain" description="Phorbol-ester/DAG-type" evidence="6">
    <location>
        <begin position="779"/>
        <end position="830"/>
    </location>
</feature>
<dbReference type="InterPro" id="IPR035892">
    <property type="entry name" value="C2_domain_sf"/>
</dbReference>
<keyword evidence="2" id="KW-0862">Zinc</keyword>
<comment type="caution">
    <text evidence="7">The sequence shown here is derived from an EMBL/GenBank/DDBJ whole genome shotgun (WGS) entry which is preliminary data.</text>
</comment>
<dbReference type="SMART" id="SM00239">
    <property type="entry name" value="C2"/>
    <property type="match status" value="1"/>
</dbReference>
<evidence type="ECO:0000256" key="2">
    <source>
        <dbReference type="ARBA" id="ARBA00022833"/>
    </source>
</evidence>
<feature type="compositionally biased region" description="Basic and acidic residues" evidence="3">
    <location>
        <begin position="634"/>
        <end position="645"/>
    </location>
</feature>
<organism evidence="7 8">
    <name type="scientific">Megalurothrips usitatus</name>
    <name type="common">bean blossom thrips</name>
    <dbReference type="NCBI Taxonomy" id="439358"/>
    <lineage>
        <taxon>Eukaryota</taxon>
        <taxon>Metazoa</taxon>
        <taxon>Ecdysozoa</taxon>
        <taxon>Arthropoda</taxon>
        <taxon>Hexapoda</taxon>
        <taxon>Insecta</taxon>
        <taxon>Pterygota</taxon>
        <taxon>Neoptera</taxon>
        <taxon>Paraneoptera</taxon>
        <taxon>Thysanoptera</taxon>
        <taxon>Terebrantia</taxon>
        <taxon>Thripoidea</taxon>
        <taxon>Thripidae</taxon>
        <taxon>Megalurothrips</taxon>
    </lineage>
</organism>
<evidence type="ECO:0000259" key="6">
    <source>
        <dbReference type="PROSITE" id="PS50081"/>
    </source>
</evidence>
<keyword evidence="4" id="KW-0812">Transmembrane</keyword>
<dbReference type="PROSITE" id="PS50004">
    <property type="entry name" value="C2"/>
    <property type="match status" value="1"/>
</dbReference>
<dbReference type="CDD" id="cd20831">
    <property type="entry name" value="C1_dGM13116p-like"/>
    <property type="match status" value="1"/>
</dbReference>
<reference evidence="7" key="1">
    <citation type="submission" date="2022-12" db="EMBL/GenBank/DDBJ databases">
        <title>Chromosome-level genome assembly of the bean flower thrips Megalurothrips usitatus.</title>
        <authorList>
            <person name="Ma L."/>
            <person name="Liu Q."/>
            <person name="Li H."/>
            <person name="Cai W."/>
        </authorList>
    </citation>
    <scope>NUCLEOTIDE SEQUENCE</scope>
    <source>
        <strain evidence="7">Cailab_2022a</strain>
    </source>
</reference>
<dbReference type="Gene3D" id="3.30.60.20">
    <property type="match status" value="1"/>
</dbReference>
<dbReference type="SMART" id="SM00109">
    <property type="entry name" value="C1"/>
    <property type="match status" value="1"/>
</dbReference>
<feature type="compositionally biased region" description="Low complexity" evidence="3">
    <location>
        <begin position="606"/>
        <end position="624"/>
    </location>
</feature>
<feature type="transmembrane region" description="Helical" evidence="4">
    <location>
        <begin position="26"/>
        <end position="48"/>
    </location>
</feature>
<name>A0AAV7XA55_9NEOP</name>
<dbReference type="PROSITE" id="PS50081">
    <property type="entry name" value="ZF_DAG_PE_2"/>
    <property type="match status" value="1"/>
</dbReference>
<gene>
    <name evidence="7" type="ORF">ONE63_003223</name>
</gene>
<evidence type="ECO:0000256" key="3">
    <source>
        <dbReference type="SAM" id="MobiDB-lite"/>
    </source>
</evidence>
<feature type="compositionally biased region" description="Basic residues" evidence="3">
    <location>
        <begin position="646"/>
        <end position="669"/>
    </location>
</feature>
<dbReference type="PANTHER" id="PTHR21119:SF5">
    <property type="entry name" value="C2 DOMAIN-CONTAINING PROTEIN"/>
    <property type="match status" value="1"/>
</dbReference>
<evidence type="ECO:0000313" key="7">
    <source>
        <dbReference type="EMBL" id="KAJ1521567.1"/>
    </source>
</evidence>
<feature type="domain" description="C2" evidence="5">
    <location>
        <begin position="341"/>
        <end position="465"/>
    </location>
</feature>
<feature type="compositionally biased region" description="Low complexity" evidence="3">
    <location>
        <begin position="119"/>
        <end position="129"/>
    </location>
</feature>
<dbReference type="Gene3D" id="2.60.40.150">
    <property type="entry name" value="C2 domain"/>
    <property type="match status" value="1"/>
</dbReference>
<evidence type="ECO:0000313" key="8">
    <source>
        <dbReference type="Proteomes" id="UP001075354"/>
    </source>
</evidence>
<feature type="region of interest" description="Disordered" evidence="3">
    <location>
        <begin position="594"/>
        <end position="712"/>
    </location>
</feature>
<accession>A0AAV7XA55</accession>
<keyword evidence="4" id="KW-1133">Transmembrane helix</keyword>